<dbReference type="Proteomes" id="UP000035996">
    <property type="component" value="Unassembled WGS sequence"/>
</dbReference>
<protein>
    <submittedName>
        <fullName evidence="1">Exlusion protein FxsA</fullName>
    </submittedName>
</protein>
<dbReference type="PATRIC" id="fig|157733.3.peg.1351"/>
<dbReference type="InterPro" id="IPR007313">
    <property type="entry name" value="FxsA"/>
</dbReference>
<dbReference type="RefSeq" id="WP_048312368.1">
    <property type="nucleotide sequence ID" value="NZ_CP119526.1"/>
</dbReference>
<dbReference type="AlphaFoldDB" id="A0A0J6CW78"/>
<dbReference type="PANTHER" id="PTHR35335:SF1">
    <property type="entry name" value="UPF0716 PROTEIN FXSA"/>
    <property type="match status" value="1"/>
</dbReference>
<dbReference type="OrthoDB" id="9792788at2"/>
<keyword evidence="2" id="KW-1185">Reference proteome</keyword>
<dbReference type="NCBIfam" id="NF008528">
    <property type="entry name" value="PRK11463.1-2"/>
    <property type="match status" value="1"/>
</dbReference>
<sequence>MFRILLLFIIIVPALEIALLLLSGRTLGLLPTVLLIISTGVLGAWLARREGSEAIQKVNRQMQTGQMPGDAILDGLCILIGGVVLLTPGFITDAVGFLLLIPATRKPFKRWMLTFIERKMKNGQFMFIRR</sequence>
<evidence type="ECO:0000313" key="1">
    <source>
        <dbReference type="EMBL" id="KMM37415.1"/>
    </source>
</evidence>
<accession>A0A0J6CW78</accession>
<dbReference type="EMBL" id="LELK01000004">
    <property type="protein sequence ID" value="KMM37415.1"/>
    <property type="molecule type" value="Genomic_DNA"/>
</dbReference>
<organism evidence="1 2">
    <name type="scientific">Guptibacillus hwajinpoensis</name>
    <dbReference type="NCBI Taxonomy" id="208199"/>
    <lineage>
        <taxon>Bacteria</taxon>
        <taxon>Bacillati</taxon>
        <taxon>Bacillota</taxon>
        <taxon>Bacilli</taxon>
        <taxon>Bacillales</taxon>
        <taxon>Guptibacillaceae</taxon>
        <taxon>Guptibacillus</taxon>
    </lineage>
</organism>
<reference evidence="1" key="1">
    <citation type="submission" date="2015-06" db="EMBL/GenBank/DDBJ databases">
        <authorList>
            <person name="Liu B."/>
            <person name="Wang J."/>
            <person name="Zhu Y."/>
            <person name="Liu G."/>
            <person name="Chen Q."/>
            <person name="Zheng C."/>
            <person name="Che J."/>
            <person name="Ge C."/>
            <person name="Shi H."/>
            <person name="Pan Z."/>
            <person name="Liu X."/>
        </authorList>
    </citation>
    <scope>NUCLEOTIDE SEQUENCE [LARGE SCALE GENOMIC DNA]</scope>
    <source>
        <strain evidence="1">DSM 16346</strain>
    </source>
</reference>
<comment type="caution">
    <text evidence="1">The sequence shown here is derived from an EMBL/GenBank/DDBJ whole genome shotgun (WGS) entry which is preliminary data.</text>
</comment>
<gene>
    <name evidence="1" type="ORF">AB986_16320</name>
</gene>
<dbReference type="GO" id="GO:0016020">
    <property type="term" value="C:membrane"/>
    <property type="evidence" value="ECO:0007669"/>
    <property type="project" value="InterPro"/>
</dbReference>
<proteinExistence type="predicted"/>
<evidence type="ECO:0000313" key="2">
    <source>
        <dbReference type="Proteomes" id="UP000035996"/>
    </source>
</evidence>
<name>A0A0J6CW78_9BACL</name>
<dbReference type="Pfam" id="PF04186">
    <property type="entry name" value="FxsA"/>
    <property type="match status" value="1"/>
</dbReference>
<dbReference type="PANTHER" id="PTHR35335">
    <property type="entry name" value="UPF0716 PROTEIN FXSA"/>
    <property type="match status" value="1"/>
</dbReference>
<dbReference type="GeneID" id="301327602"/>
<dbReference type="STRING" id="157733.AB986_16320"/>